<reference evidence="3 4" key="1">
    <citation type="journal article" date="1992" name="Lakartidningen">
        <title>[Penicillin V and not amoxicillin is the first choice preparation in acute otitis].</title>
        <authorList>
            <person name="Kamme C."/>
            <person name="Lundgren K."/>
            <person name="Prellner K."/>
        </authorList>
    </citation>
    <scope>NUCLEOTIDE SEQUENCE [LARGE SCALE GENOMIC DNA]</scope>
    <source>
        <strain evidence="2 3">PC3997IV</strain>
        <strain evidence="1 4">W1</strain>
    </source>
</reference>
<sequence>MSQKFYCEYCGQGYNSVSSLTGNSCNRHPDGSHKGKHKLYEGGEKSEYTCKYCGKNFHTLASLVGNSCNRHPDGSHKGKHAPAL</sequence>
<gene>
    <name evidence="1" type="ORF">EPJ80_05780</name>
    <name evidence="2" type="ORF">EPJ81_09350</name>
</gene>
<evidence type="ECO:0000313" key="4">
    <source>
        <dbReference type="Proteomes" id="UP000325116"/>
    </source>
</evidence>
<dbReference type="RefSeq" id="WP_147546083.1">
    <property type="nucleotide sequence ID" value="NZ_SAXT01000004.1"/>
</dbReference>
<dbReference type="EMBL" id="SAYD01000021">
    <property type="protein sequence ID" value="TXJ36544.1"/>
    <property type="molecule type" value="Genomic_DNA"/>
</dbReference>
<accession>A0A5C8EHR5</accession>
<dbReference type="EMBL" id="SAXT01000004">
    <property type="protein sequence ID" value="TXJ12298.1"/>
    <property type="molecule type" value="Genomic_DNA"/>
</dbReference>
<reference evidence="2" key="2">
    <citation type="submission" date="2019-01" db="EMBL/GenBank/DDBJ databases">
        <authorList>
            <person name="Thorell K."/>
        </authorList>
    </citation>
    <scope>NUCLEOTIDE SEQUENCE</scope>
    <source>
        <strain evidence="2">PC3997IV</strain>
        <strain evidence="1">W1</strain>
    </source>
</reference>
<protein>
    <recommendedName>
        <fullName evidence="5">C2H2-type domain-containing protein</fullName>
    </recommendedName>
</protein>
<name>A0A5C8EHR5_9SPIR</name>
<proteinExistence type="predicted"/>
<evidence type="ECO:0000313" key="1">
    <source>
        <dbReference type="EMBL" id="TXJ12298.1"/>
    </source>
</evidence>
<comment type="caution">
    <text evidence="2">The sequence shown here is derived from an EMBL/GenBank/DDBJ whole genome shotgun (WGS) entry which is preliminary data.</text>
</comment>
<dbReference type="Gene3D" id="3.30.160.60">
    <property type="entry name" value="Classic Zinc Finger"/>
    <property type="match status" value="1"/>
</dbReference>
<dbReference type="AlphaFoldDB" id="A0A5C8EHR5"/>
<evidence type="ECO:0000313" key="2">
    <source>
        <dbReference type="EMBL" id="TXJ36544.1"/>
    </source>
</evidence>
<evidence type="ECO:0008006" key="5">
    <source>
        <dbReference type="Google" id="ProtNLM"/>
    </source>
</evidence>
<dbReference type="Proteomes" id="UP000325002">
    <property type="component" value="Unassembled WGS sequence"/>
</dbReference>
<evidence type="ECO:0000313" key="3">
    <source>
        <dbReference type="Proteomes" id="UP000325002"/>
    </source>
</evidence>
<dbReference type="Proteomes" id="UP000325116">
    <property type="component" value="Unassembled WGS sequence"/>
</dbReference>
<organism evidence="2 3">
    <name type="scientific">Brachyspira aalborgi</name>
    <dbReference type="NCBI Taxonomy" id="29522"/>
    <lineage>
        <taxon>Bacteria</taxon>
        <taxon>Pseudomonadati</taxon>
        <taxon>Spirochaetota</taxon>
        <taxon>Spirochaetia</taxon>
        <taxon>Brachyspirales</taxon>
        <taxon>Brachyspiraceae</taxon>
        <taxon>Brachyspira</taxon>
    </lineage>
</organism>